<dbReference type="EMBL" id="JBHTBJ010000047">
    <property type="protein sequence ID" value="MFC7279280.1"/>
    <property type="molecule type" value="Genomic_DNA"/>
</dbReference>
<proteinExistence type="predicted"/>
<organism evidence="3 4">
    <name type="scientific">Paractinoplanes rhizophilus</name>
    <dbReference type="NCBI Taxonomy" id="1416877"/>
    <lineage>
        <taxon>Bacteria</taxon>
        <taxon>Bacillati</taxon>
        <taxon>Actinomycetota</taxon>
        <taxon>Actinomycetes</taxon>
        <taxon>Micromonosporales</taxon>
        <taxon>Micromonosporaceae</taxon>
        <taxon>Paractinoplanes</taxon>
    </lineage>
</organism>
<evidence type="ECO:0000256" key="1">
    <source>
        <dbReference type="SAM" id="MobiDB-lite"/>
    </source>
</evidence>
<evidence type="ECO:0000259" key="2">
    <source>
        <dbReference type="Pfam" id="PF13592"/>
    </source>
</evidence>
<comment type="caution">
    <text evidence="3">The sequence shown here is derived from an EMBL/GenBank/DDBJ whole genome shotgun (WGS) entry which is preliminary data.</text>
</comment>
<accession>A0ABW2I2Z3</accession>
<name>A0ABW2I2Z3_9ACTN</name>
<dbReference type="SUPFAM" id="SSF46689">
    <property type="entry name" value="Homeodomain-like"/>
    <property type="match status" value="1"/>
</dbReference>
<protein>
    <submittedName>
        <fullName evidence="3">Winged helix-turn-helix domain-containing protein</fullName>
    </submittedName>
</protein>
<dbReference type="InterPro" id="IPR009057">
    <property type="entry name" value="Homeodomain-like_sf"/>
</dbReference>
<feature type="domain" description="Winged helix-turn helix" evidence="2">
    <location>
        <begin position="105"/>
        <end position="162"/>
    </location>
</feature>
<dbReference type="RefSeq" id="WP_378976455.1">
    <property type="nucleotide sequence ID" value="NZ_JBHTBJ010000047.1"/>
</dbReference>
<sequence length="188" mass="20567">MSALLIGMRYGDGGGLDQAERARRERVRQQAAQMFADGKSAVEVAAVLEVSTKSAYQWRRAWVAGGAQALASKGPSGPDPKLSDEQLARLKARLEQGPAAAGYGEDQRWTLARVVALIATMFGLRVGITTAWQAMRRLGYTPQLPIHRAIERDEAAIARWRRYQWPAVKESPPARPPGSCSPTSVARR</sequence>
<dbReference type="Pfam" id="PF13384">
    <property type="entry name" value="HTH_23"/>
    <property type="match status" value="1"/>
</dbReference>
<dbReference type="Proteomes" id="UP001596548">
    <property type="component" value="Unassembled WGS sequence"/>
</dbReference>
<dbReference type="InterPro" id="IPR025959">
    <property type="entry name" value="Winged_HTH_dom"/>
</dbReference>
<feature type="region of interest" description="Disordered" evidence="1">
    <location>
        <begin position="168"/>
        <end position="188"/>
    </location>
</feature>
<dbReference type="Pfam" id="PF13592">
    <property type="entry name" value="HTH_33"/>
    <property type="match status" value="1"/>
</dbReference>
<evidence type="ECO:0000313" key="3">
    <source>
        <dbReference type="EMBL" id="MFC7279280.1"/>
    </source>
</evidence>
<gene>
    <name evidence="3" type="ORF">ACFQS1_35410</name>
</gene>
<evidence type="ECO:0000313" key="4">
    <source>
        <dbReference type="Proteomes" id="UP001596548"/>
    </source>
</evidence>
<keyword evidence="4" id="KW-1185">Reference proteome</keyword>
<reference evidence="4" key="1">
    <citation type="journal article" date="2019" name="Int. J. Syst. Evol. Microbiol.">
        <title>The Global Catalogue of Microorganisms (GCM) 10K type strain sequencing project: providing services to taxonomists for standard genome sequencing and annotation.</title>
        <authorList>
            <consortium name="The Broad Institute Genomics Platform"/>
            <consortium name="The Broad Institute Genome Sequencing Center for Infectious Disease"/>
            <person name="Wu L."/>
            <person name="Ma J."/>
        </authorList>
    </citation>
    <scope>NUCLEOTIDE SEQUENCE [LARGE SCALE GENOMIC DNA]</scope>
    <source>
        <strain evidence="4">XZYJT-10</strain>
    </source>
</reference>